<feature type="region of interest" description="Disordered" evidence="1">
    <location>
        <begin position="401"/>
        <end position="426"/>
    </location>
</feature>
<dbReference type="AlphaFoldDB" id="A0A9P5XAR1"/>
<feature type="region of interest" description="Disordered" evidence="1">
    <location>
        <begin position="328"/>
        <end position="377"/>
    </location>
</feature>
<keyword evidence="2" id="KW-0812">Transmembrane</keyword>
<name>A0A9P5XAR1_9AGAR</name>
<evidence type="ECO:0000256" key="1">
    <source>
        <dbReference type="SAM" id="MobiDB-lite"/>
    </source>
</evidence>
<comment type="caution">
    <text evidence="3">The sequence shown here is derived from an EMBL/GenBank/DDBJ whole genome shotgun (WGS) entry which is preliminary data.</text>
</comment>
<dbReference type="EMBL" id="MU151259">
    <property type="protein sequence ID" value="KAF9446180.1"/>
    <property type="molecule type" value="Genomic_DNA"/>
</dbReference>
<reference evidence="3" key="1">
    <citation type="submission" date="2020-11" db="EMBL/GenBank/DDBJ databases">
        <authorList>
            <consortium name="DOE Joint Genome Institute"/>
            <person name="Ahrendt S."/>
            <person name="Riley R."/>
            <person name="Andreopoulos W."/>
            <person name="Labutti K."/>
            <person name="Pangilinan J."/>
            <person name="Ruiz-Duenas F.J."/>
            <person name="Barrasa J.M."/>
            <person name="Sanchez-Garcia M."/>
            <person name="Camarero S."/>
            <person name="Miyauchi S."/>
            <person name="Serrano A."/>
            <person name="Linde D."/>
            <person name="Babiker R."/>
            <person name="Drula E."/>
            <person name="Ayuso-Fernandez I."/>
            <person name="Pacheco R."/>
            <person name="Padilla G."/>
            <person name="Ferreira P."/>
            <person name="Barriuso J."/>
            <person name="Kellner H."/>
            <person name="Castanera R."/>
            <person name="Alfaro M."/>
            <person name="Ramirez L."/>
            <person name="Pisabarro A.G."/>
            <person name="Kuo A."/>
            <person name="Tritt A."/>
            <person name="Lipzen A."/>
            <person name="He G."/>
            <person name="Yan M."/>
            <person name="Ng V."/>
            <person name="Cullen D."/>
            <person name="Martin F."/>
            <person name="Rosso M.-N."/>
            <person name="Henrissat B."/>
            <person name="Hibbett D."/>
            <person name="Martinez A.T."/>
            <person name="Grigoriev I.V."/>
        </authorList>
    </citation>
    <scope>NUCLEOTIDE SEQUENCE</scope>
    <source>
        <strain evidence="3">MF-IS2</strain>
    </source>
</reference>
<evidence type="ECO:0000313" key="3">
    <source>
        <dbReference type="EMBL" id="KAF9446180.1"/>
    </source>
</evidence>
<feature type="compositionally biased region" description="Polar residues" evidence="1">
    <location>
        <begin position="355"/>
        <end position="369"/>
    </location>
</feature>
<keyword evidence="4" id="KW-1185">Reference proteome</keyword>
<gene>
    <name evidence="3" type="ORF">P691DRAFT_777049</name>
</gene>
<evidence type="ECO:0000256" key="2">
    <source>
        <dbReference type="SAM" id="Phobius"/>
    </source>
</evidence>
<dbReference type="Proteomes" id="UP000807342">
    <property type="component" value="Unassembled WGS sequence"/>
</dbReference>
<keyword evidence="2" id="KW-1133">Transmembrane helix</keyword>
<feature type="transmembrane region" description="Helical" evidence="2">
    <location>
        <begin position="297"/>
        <end position="321"/>
    </location>
</feature>
<proteinExistence type="predicted"/>
<sequence>MSQLQLYLDDLSPSVQLTPTTAWSLNSSELWTSGRCQVPNQFPGAKLQFNFNGTTAIFHGASLNDSSFTPIIDDLNQPVVALPSSNPPSYGVWYRTPELEPGPHTVVINNLPNVMLDYIIILVDPATVFQNSMVLVSDSDSTIKYTGSWQQDLSRFKSLQPFTFIGDYSTRSSCNPGDTFSLGFSGSSIQLWGVFDWQSIGSVTAAYFIDGQQIEQTAYQADQTSQNSIYGVQTNYLLFSKSGLTNDPHTIMVKIIACTNQRFSLDYITYSPSFTSGASAPALSGPVDHSSKSHLPVGAIVGIVVGAVALVAVGGFLLRFYKKRRTTGARPFPASSSSSAVTRKEEVPSHMRQLRSPSSTETFPGTTIDGTDRDTANGTWIIAPDPSGVRNINELVSTLPPPAYQNRNPAMNATDNTFETTSRARI</sequence>
<evidence type="ECO:0008006" key="5">
    <source>
        <dbReference type="Google" id="ProtNLM"/>
    </source>
</evidence>
<dbReference type="OrthoDB" id="2756615at2759"/>
<accession>A0A9P5XAR1</accession>
<organism evidence="3 4">
    <name type="scientific">Macrolepiota fuliginosa MF-IS2</name>
    <dbReference type="NCBI Taxonomy" id="1400762"/>
    <lineage>
        <taxon>Eukaryota</taxon>
        <taxon>Fungi</taxon>
        <taxon>Dikarya</taxon>
        <taxon>Basidiomycota</taxon>
        <taxon>Agaricomycotina</taxon>
        <taxon>Agaricomycetes</taxon>
        <taxon>Agaricomycetidae</taxon>
        <taxon>Agaricales</taxon>
        <taxon>Agaricineae</taxon>
        <taxon>Agaricaceae</taxon>
        <taxon>Macrolepiota</taxon>
    </lineage>
</organism>
<evidence type="ECO:0000313" key="4">
    <source>
        <dbReference type="Proteomes" id="UP000807342"/>
    </source>
</evidence>
<feature type="compositionally biased region" description="Polar residues" evidence="1">
    <location>
        <begin position="405"/>
        <end position="426"/>
    </location>
</feature>
<dbReference type="Gene3D" id="2.60.120.260">
    <property type="entry name" value="Galactose-binding domain-like"/>
    <property type="match status" value="2"/>
</dbReference>
<keyword evidence="2" id="KW-0472">Membrane</keyword>
<protein>
    <recommendedName>
        <fullName evidence="5">Transmembrane protein</fullName>
    </recommendedName>
</protein>